<feature type="transmembrane region" description="Helical" evidence="6">
    <location>
        <begin position="174"/>
        <end position="193"/>
    </location>
</feature>
<keyword evidence="4 6" id="KW-1133">Transmembrane helix</keyword>
<accession>A0ABY7JW97</accession>
<evidence type="ECO:0000256" key="4">
    <source>
        <dbReference type="ARBA" id="ARBA00022989"/>
    </source>
</evidence>
<dbReference type="PANTHER" id="PTHR31566:SF0">
    <property type="entry name" value="CYTOCHROME C BIOGENESIS PROTEIN CCS1, CHLOROPLASTIC"/>
    <property type="match status" value="1"/>
</dbReference>
<evidence type="ECO:0000256" key="3">
    <source>
        <dbReference type="ARBA" id="ARBA00022748"/>
    </source>
</evidence>
<dbReference type="Pfam" id="PF05140">
    <property type="entry name" value="ResB"/>
    <property type="match status" value="1"/>
</dbReference>
<comment type="subcellular location">
    <subcellularLocation>
        <location evidence="1">Membrane</location>
        <topology evidence="1">Multi-pass membrane protein</topology>
    </subcellularLocation>
</comment>
<sequence length="522" mass="56366">MSVSMRTIVRPVRMAWRRLTSMRTALILLFLLAVAAVPGSILPQRPLNPDKTNAYIAAHGGWGRFLDRIGMYDVFGSPWFSAIYVLLFVSLVGCLIPRIRLHARAVVRKPLPAPRNLDRLPEHGAFETADDGADYAAAARATLGRRWRVTRRVEPSGAITLSAEKGYSRETGNLLFHVALLSALILIAVGRLYSYQGTRIVLQGADQGFCNTVSQYDSWKPGRFAAQGKVHPAPFCIDELTKFTATYTASGEPSEFTAHVRYRPTLDSSPKQTDISVNHPLRLEGDRVYLIGHGFAPRVTITMPDGRVVQDTQAFVPTDATTLLSEGAFKESGKPGKNQDVGISGLFAPTPVDSGNGVITSVSPQVKNPVLAIFVYVGDLNYNGLPQSVYSLDTSKLTKIGAVNLTEGQSKSFSNGVTVRFDGWVPWASIQVSHDPTQGLLLIAAIAMVVGLLGSLGIRRRRVWLRITPASEAPDGAPTVVSVGGLARSDSGNFSTEFAALLGRLRTAATPTRESAVAAGRE</sequence>
<evidence type="ECO:0000313" key="8">
    <source>
        <dbReference type="EMBL" id="WAX55577.1"/>
    </source>
</evidence>
<evidence type="ECO:0000313" key="9">
    <source>
        <dbReference type="Proteomes" id="UP001164693"/>
    </source>
</evidence>
<keyword evidence="2 6" id="KW-0812">Transmembrane</keyword>
<reference evidence="8" key="1">
    <citation type="submission" date="2022-05" db="EMBL/GenBank/DDBJ databases">
        <title>Jatrophihabitans sp. SB3-54 whole genome sequence.</title>
        <authorList>
            <person name="Suh M.K."/>
            <person name="Eom M.K."/>
            <person name="Kim J.S."/>
            <person name="Kim H.S."/>
            <person name="Do H.E."/>
            <person name="Shin Y.K."/>
            <person name="Lee J.-S."/>
        </authorList>
    </citation>
    <scope>NUCLEOTIDE SEQUENCE</scope>
    <source>
        <strain evidence="8">SB3-54</strain>
    </source>
</reference>
<evidence type="ECO:0000256" key="6">
    <source>
        <dbReference type="SAM" id="Phobius"/>
    </source>
</evidence>
<keyword evidence="5 6" id="KW-0472">Membrane</keyword>
<evidence type="ECO:0000256" key="2">
    <source>
        <dbReference type="ARBA" id="ARBA00022692"/>
    </source>
</evidence>
<gene>
    <name evidence="8" type="ORF">M6B22_13620</name>
</gene>
<keyword evidence="9" id="KW-1185">Reference proteome</keyword>
<feature type="domain" description="ResB-like" evidence="7">
    <location>
        <begin position="22"/>
        <end position="499"/>
    </location>
</feature>
<dbReference type="EMBL" id="CP097463">
    <property type="protein sequence ID" value="WAX55577.1"/>
    <property type="molecule type" value="Genomic_DNA"/>
</dbReference>
<dbReference type="RefSeq" id="WP_269442095.1">
    <property type="nucleotide sequence ID" value="NZ_CP097463.1"/>
</dbReference>
<dbReference type="Proteomes" id="UP001164693">
    <property type="component" value="Chromosome"/>
</dbReference>
<feature type="transmembrane region" description="Helical" evidence="6">
    <location>
        <begin position="439"/>
        <end position="458"/>
    </location>
</feature>
<dbReference type="InterPro" id="IPR007816">
    <property type="entry name" value="ResB-like_domain"/>
</dbReference>
<protein>
    <submittedName>
        <fullName evidence="8">Cytochrome c biogenesis protein ResB</fullName>
    </submittedName>
</protein>
<proteinExistence type="predicted"/>
<feature type="transmembrane region" description="Helical" evidence="6">
    <location>
        <begin position="79"/>
        <end position="99"/>
    </location>
</feature>
<evidence type="ECO:0000256" key="5">
    <source>
        <dbReference type="ARBA" id="ARBA00023136"/>
    </source>
</evidence>
<organism evidence="8 9">
    <name type="scientific">Jatrophihabitans cynanchi</name>
    <dbReference type="NCBI Taxonomy" id="2944128"/>
    <lineage>
        <taxon>Bacteria</taxon>
        <taxon>Bacillati</taxon>
        <taxon>Actinomycetota</taxon>
        <taxon>Actinomycetes</taxon>
        <taxon>Jatrophihabitantales</taxon>
        <taxon>Jatrophihabitantaceae</taxon>
        <taxon>Jatrophihabitans</taxon>
    </lineage>
</organism>
<evidence type="ECO:0000256" key="1">
    <source>
        <dbReference type="ARBA" id="ARBA00004141"/>
    </source>
</evidence>
<keyword evidence="3" id="KW-0201">Cytochrome c-type biogenesis</keyword>
<name>A0ABY7JW97_9ACTN</name>
<dbReference type="PANTHER" id="PTHR31566">
    <property type="entry name" value="CYTOCHROME C BIOGENESIS PROTEIN CCS1, CHLOROPLASTIC"/>
    <property type="match status" value="1"/>
</dbReference>
<evidence type="ECO:0000259" key="7">
    <source>
        <dbReference type="Pfam" id="PF05140"/>
    </source>
</evidence>
<dbReference type="InterPro" id="IPR023494">
    <property type="entry name" value="Cyt_c_bgen_Ccs1/CcsB/ResB"/>
</dbReference>